<sequence>MFPDITLFIQSLEKACIPASLNRNMDCNKEIPCYYRNNPDGTIRWIWPKHSRKAEYLRFYHISGTKPRLFALIIHLLSKLGLSFLISNGRFSWYTTDDYYNDKLTGNSWAWFSGTIGPDRKAILWKKNPQTGNSVFIKIALTDRAVINLRKESIQINKYKPLVSEKVKIPEAIFTGVTCKQEDVGANTQRTNCIWSLPQQPLLEWMKTNYGIVKGEHAPFLQQIKRRISDIMQQSDPRFDHTFLNNLSLLADSIRDHQQIPLTTAHGDFTPWNVMYNQDQLILVDWELSRDQMPYLFDFFHFIYQSGILIGNKGYAAIRKEIDVVFNQPQWQQLLNNDSNNLYLLEKCYLLETITYYLQVYHLQPQWHKQVSWLLKTWNNALLWHIARENIRSPRKLMLAALNQVLNDKQYALLKWKYKTLASLPEHSDVDICISKTALPGIIQELKSNILVSRMHVNRKTFMQQVELILLDGSLLHIDLLHDFRRKSQTFLSAETLLSRIVKNEYGLNVPAPDDNFKYTWLFYWLNRSDIPQEYLDLFEQHGTTLTNMLQQQYQLPVSNFTEVGKFNQAWYKQVKNTLYKEFNHAIGTKISNLAAYCTDTFLGIFHRRGFVVTFSGVDGAGKSTIIERTRFLIEKCMRRKVIVIRHRPSVLPIISSLRYGKSGAELRAASTLPRKGNNRLWISSFFRFCWYLADYLIGQWIVQFRYVNKGYIVLYDRYYFDFINDARRSNIQLPSSFIRWFYHLMLKPQLNFFLYATPELILSRKQELDYDTISHLTSDYLSLFKKLSTKNSNSQYIPIENNQLNETLNIVLNHIKHISHEKAD</sequence>
<dbReference type="Proteomes" id="UP001326715">
    <property type="component" value="Chromosome"/>
</dbReference>
<keyword evidence="1" id="KW-0418">Kinase</keyword>
<dbReference type="SUPFAM" id="SSF52540">
    <property type="entry name" value="P-loop containing nucleoside triphosphate hydrolases"/>
    <property type="match status" value="1"/>
</dbReference>
<evidence type="ECO:0000313" key="3">
    <source>
        <dbReference type="Proteomes" id="UP000183788"/>
    </source>
</evidence>
<dbReference type="OrthoDB" id="2088152at2"/>
<proteinExistence type="predicted"/>
<organism evidence="1 3">
    <name type="scientific">Chitinophaga sancti</name>
    <dbReference type="NCBI Taxonomy" id="1004"/>
    <lineage>
        <taxon>Bacteria</taxon>
        <taxon>Pseudomonadati</taxon>
        <taxon>Bacteroidota</taxon>
        <taxon>Chitinophagia</taxon>
        <taxon>Chitinophagales</taxon>
        <taxon>Chitinophagaceae</taxon>
        <taxon>Chitinophaga</taxon>
    </lineage>
</organism>
<accession>A0A1K1RVE4</accession>
<keyword evidence="1" id="KW-0808">Transferase</keyword>
<evidence type="ECO:0000313" key="1">
    <source>
        <dbReference type="EMBL" id="SFW75804.1"/>
    </source>
</evidence>
<dbReference type="Gene3D" id="3.40.50.300">
    <property type="entry name" value="P-loop containing nucleotide triphosphate hydrolases"/>
    <property type="match status" value="1"/>
</dbReference>
<dbReference type="EMBL" id="CP140154">
    <property type="protein sequence ID" value="WQG92085.1"/>
    <property type="molecule type" value="Genomic_DNA"/>
</dbReference>
<dbReference type="InterPro" id="IPR011009">
    <property type="entry name" value="Kinase-like_dom_sf"/>
</dbReference>
<evidence type="ECO:0000313" key="2">
    <source>
        <dbReference type="EMBL" id="WQG92085.1"/>
    </source>
</evidence>
<dbReference type="Proteomes" id="UP000183788">
    <property type="component" value="Unassembled WGS sequence"/>
</dbReference>
<name>A0A1K1RVE4_9BACT</name>
<reference evidence="2 4" key="2">
    <citation type="submission" date="2023-11" db="EMBL/GenBank/DDBJ databases">
        <title>MicrobeMod: A computational toolkit for identifying prokaryotic methylation and restriction-modification with nanopore sequencing.</title>
        <authorList>
            <person name="Crits-Christoph A."/>
            <person name="Kang S.C."/>
            <person name="Lee H."/>
            <person name="Ostrov N."/>
        </authorList>
    </citation>
    <scope>NUCLEOTIDE SEQUENCE [LARGE SCALE GENOMIC DNA]</scope>
    <source>
        <strain evidence="2 4">ATCC 23090</strain>
    </source>
</reference>
<dbReference type="GO" id="GO:0016301">
    <property type="term" value="F:kinase activity"/>
    <property type="evidence" value="ECO:0007669"/>
    <property type="project" value="UniProtKB-KW"/>
</dbReference>
<protein>
    <submittedName>
        <fullName evidence="1">Thymidylate kinase</fullName>
    </submittedName>
</protein>
<dbReference type="RefSeq" id="WP_072363286.1">
    <property type="nucleotide sequence ID" value="NZ_CP139972.1"/>
</dbReference>
<dbReference type="InterPro" id="IPR027417">
    <property type="entry name" value="P-loop_NTPase"/>
</dbReference>
<dbReference type="EMBL" id="FPIZ01000014">
    <property type="protein sequence ID" value="SFW75804.1"/>
    <property type="molecule type" value="Genomic_DNA"/>
</dbReference>
<dbReference type="SUPFAM" id="SSF56112">
    <property type="entry name" value="Protein kinase-like (PK-like)"/>
    <property type="match status" value="1"/>
</dbReference>
<dbReference type="STRING" id="1004.SAMN05661012_04293"/>
<reference evidence="1 3" key="1">
    <citation type="submission" date="2016-11" db="EMBL/GenBank/DDBJ databases">
        <authorList>
            <person name="Jaros S."/>
            <person name="Januszkiewicz K."/>
            <person name="Wedrychowicz H."/>
        </authorList>
    </citation>
    <scope>NUCLEOTIDE SEQUENCE [LARGE SCALE GENOMIC DNA]</scope>
    <source>
        <strain evidence="1 3">DSM 784</strain>
    </source>
</reference>
<dbReference type="AlphaFoldDB" id="A0A1K1RVE4"/>
<keyword evidence="4" id="KW-1185">Reference proteome</keyword>
<dbReference type="Gene3D" id="3.90.1200.10">
    <property type="match status" value="1"/>
</dbReference>
<gene>
    <name evidence="1" type="ORF">SAMN05661012_04293</name>
    <name evidence="2" type="ORF">SR876_11265</name>
</gene>
<evidence type="ECO:0000313" key="4">
    <source>
        <dbReference type="Proteomes" id="UP001326715"/>
    </source>
</evidence>